<dbReference type="InterPro" id="IPR035965">
    <property type="entry name" value="PAS-like_dom_sf"/>
</dbReference>
<keyword evidence="7" id="KW-0902">Two-component regulatory system</keyword>
<dbReference type="SUPFAM" id="SSF47384">
    <property type="entry name" value="Homodimeric domain of signal transducing histidine kinase"/>
    <property type="match status" value="1"/>
</dbReference>
<dbReference type="Pfam" id="PF02518">
    <property type="entry name" value="HATPase_c"/>
    <property type="match status" value="1"/>
</dbReference>
<evidence type="ECO:0000259" key="11">
    <source>
        <dbReference type="PROSITE" id="PS50112"/>
    </source>
</evidence>
<dbReference type="InterPro" id="IPR036890">
    <property type="entry name" value="HATPase_C_sf"/>
</dbReference>
<evidence type="ECO:0000259" key="12">
    <source>
        <dbReference type="PROSITE" id="PS50885"/>
    </source>
</evidence>
<feature type="transmembrane region" description="Helical" evidence="9">
    <location>
        <begin position="170"/>
        <end position="190"/>
    </location>
</feature>
<dbReference type="PANTHER" id="PTHR45453:SF1">
    <property type="entry name" value="PHOSPHATE REGULON SENSOR PROTEIN PHOR"/>
    <property type="match status" value="1"/>
</dbReference>
<dbReference type="CDD" id="cd00130">
    <property type="entry name" value="PAS"/>
    <property type="match status" value="1"/>
</dbReference>
<feature type="domain" description="HAMP" evidence="12">
    <location>
        <begin position="191"/>
        <end position="243"/>
    </location>
</feature>
<dbReference type="InterPro" id="IPR003660">
    <property type="entry name" value="HAMP_dom"/>
</dbReference>
<evidence type="ECO:0000256" key="5">
    <source>
        <dbReference type="ARBA" id="ARBA00022679"/>
    </source>
</evidence>
<dbReference type="Gene3D" id="3.30.450.20">
    <property type="entry name" value="PAS domain"/>
    <property type="match status" value="2"/>
</dbReference>
<evidence type="ECO:0000256" key="1">
    <source>
        <dbReference type="ARBA" id="ARBA00000085"/>
    </source>
</evidence>
<keyword evidence="8 9" id="KW-0472">Membrane</keyword>
<dbReference type="EC" id="2.7.13.3" evidence="3"/>
<evidence type="ECO:0000256" key="6">
    <source>
        <dbReference type="ARBA" id="ARBA00022777"/>
    </source>
</evidence>
<dbReference type="CDD" id="cd06225">
    <property type="entry name" value="HAMP"/>
    <property type="match status" value="1"/>
</dbReference>
<dbReference type="InterPro" id="IPR005467">
    <property type="entry name" value="His_kinase_dom"/>
</dbReference>
<comment type="catalytic activity">
    <reaction evidence="1">
        <text>ATP + protein L-histidine = ADP + protein N-phospho-L-histidine.</text>
        <dbReference type="EC" id="2.7.13.3"/>
    </reaction>
</comment>
<dbReference type="Pfam" id="PF00989">
    <property type="entry name" value="PAS"/>
    <property type="match status" value="1"/>
</dbReference>
<evidence type="ECO:0000256" key="4">
    <source>
        <dbReference type="ARBA" id="ARBA00022553"/>
    </source>
</evidence>
<dbReference type="Gene3D" id="6.10.340.10">
    <property type="match status" value="1"/>
</dbReference>
<dbReference type="InterPro" id="IPR004358">
    <property type="entry name" value="Sig_transdc_His_kin-like_C"/>
</dbReference>
<dbReference type="Proteomes" id="UP000729290">
    <property type="component" value="Unassembled WGS sequence"/>
</dbReference>
<keyword evidence="9" id="KW-0812">Transmembrane</keyword>
<dbReference type="InterPro" id="IPR003661">
    <property type="entry name" value="HisK_dim/P_dom"/>
</dbReference>
<comment type="caution">
    <text evidence="13">The sequence shown here is derived from an EMBL/GenBank/DDBJ whole genome shotgun (WGS) entry which is preliminary data.</text>
</comment>
<dbReference type="InterPro" id="IPR036097">
    <property type="entry name" value="HisK_dim/P_sf"/>
</dbReference>
<dbReference type="EMBL" id="JACSNV010000018">
    <property type="protein sequence ID" value="MBM6878662.1"/>
    <property type="molecule type" value="Genomic_DNA"/>
</dbReference>
<dbReference type="SUPFAM" id="SSF55785">
    <property type="entry name" value="PYP-like sensor domain (PAS domain)"/>
    <property type="match status" value="1"/>
</dbReference>
<evidence type="ECO:0000313" key="13">
    <source>
        <dbReference type="EMBL" id="MBM6878662.1"/>
    </source>
</evidence>
<evidence type="ECO:0000313" key="14">
    <source>
        <dbReference type="Proteomes" id="UP000729290"/>
    </source>
</evidence>
<dbReference type="Gene3D" id="3.30.565.10">
    <property type="entry name" value="Histidine kinase-like ATPase, C-terminal domain"/>
    <property type="match status" value="1"/>
</dbReference>
<comment type="subcellular location">
    <subcellularLocation>
        <location evidence="2">Membrane</location>
    </subcellularLocation>
</comment>
<sequence>MRSIKWKLIIMYLGLVLIVMIVSGTYILLSLRNIEVNKSREQLELYAEKIQEQVIEGVEEDRFQDALQLTVTNAVGIQGNILNAQGETIASTTALQAPYPQYTDQAIISGMNGAASFSTGKKSTDSFGLLKEWMSYAVPIRGEDESIQYIIYTRLDASDMQSSLDETTKIIVAAVAIALLLAAIMGYVFAQTLTGPILALTRGAKNMAEGNLNQSLKVRSADEIGQLTSSFNNMAAELRKNMREISKEKNRLEIILHNMSDGVISFDKDGDLMLANTAAEEMLQVEKLDMDFSHFIRQYDINSGVYLDMGNEPSKKVTFPVEKQFLNAIFSPYYNAKEEIDGVVVVLQDVTEQKKLDDMRKEFVANVSHELRTPLTTVKSYTETLMEGAIDDRETAMEFLAIVDSEADRMAFLVRDLLQLSRFDNKQVRLSISEIDMNEFLETMVRQNKIHAEAKHQELTFEPYEKEVIIFGDRDRVGQVVNNIVTNAIKYSLDQAKIKIYISEDDTYYKISVKDTGMGISREDLPRIFERFYRVDKARSRAMGGTGLGLAIAKEIMESHGGRLTAESEYGKGTTMTMWFPKERPVLEYEQEDAGA</sequence>
<evidence type="ECO:0000259" key="10">
    <source>
        <dbReference type="PROSITE" id="PS50109"/>
    </source>
</evidence>
<name>A0ABS2GBV4_9FIRM</name>
<dbReference type="InterPro" id="IPR000014">
    <property type="entry name" value="PAS"/>
</dbReference>
<dbReference type="SMART" id="SM00304">
    <property type="entry name" value="HAMP"/>
    <property type="match status" value="1"/>
</dbReference>
<dbReference type="InterPro" id="IPR003594">
    <property type="entry name" value="HATPase_dom"/>
</dbReference>
<gene>
    <name evidence="13" type="ORF">H9X83_10905</name>
</gene>
<dbReference type="SUPFAM" id="SSF55874">
    <property type="entry name" value="ATPase domain of HSP90 chaperone/DNA topoisomerase II/histidine kinase"/>
    <property type="match status" value="1"/>
</dbReference>
<keyword evidence="9" id="KW-1133">Transmembrane helix</keyword>
<dbReference type="PROSITE" id="PS50109">
    <property type="entry name" value="HIS_KIN"/>
    <property type="match status" value="1"/>
</dbReference>
<feature type="transmembrane region" description="Helical" evidence="9">
    <location>
        <begin position="6"/>
        <end position="29"/>
    </location>
</feature>
<evidence type="ECO:0000256" key="8">
    <source>
        <dbReference type="ARBA" id="ARBA00023136"/>
    </source>
</evidence>
<feature type="domain" description="PAS" evidence="11">
    <location>
        <begin position="248"/>
        <end position="290"/>
    </location>
</feature>
<dbReference type="PROSITE" id="PS50885">
    <property type="entry name" value="HAMP"/>
    <property type="match status" value="1"/>
</dbReference>
<organism evidence="13 14">
    <name type="scientific">Anaerotignum lactatifermentans</name>
    <dbReference type="NCBI Taxonomy" id="160404"/>
    <lineage>
        <taxon>Bacteria</taxon>
        <taxon>Bacillati</taxon>
        <taxon>Bacillota</taxon>
        <taxon>Clostridia</taxon>
        <taxon>Lachnospirales</taxon>
        <taxon>Anaerotignaceae</taxon>
        <taxon>Anaerotignum</taxon>
    </lineage>
</organism>
<evidence type="ECO:0000256" key="2">
    <source>
        <dbReference type="ARBA" id="ARBA00004370"/>
    </source>
</evidence>
<evidence type="ECO:0000256" key="9">
    <source>
        <dbReference type="SAM" id="Phobius"/>
    </source>
</evidence>
<dbReference type="Pfam" id="PF00672">
    <property type="entry name" value="HAMP"/>
    <property type="match status" value="1"/>
</dbReference>
<dbReference type="SMART" id="SM00388">
    <property type="entry name" value="HisKA"/>
    <property type="match status" value="1"/>
</dbReference>
<accession>A0ABS2GBV4</accession>
<evidence type="ECO:0000256" key="7">
    <source>
        <dbReference type="ARBA" id="ARBA00023012"/>
    </source>
</evidence>
<dbReference type="SUPFAM" id="SSF158472">
    <property type="entry name" value="HAMP domain-like"/>
    <property type="match status" value="1"/>
</dbReference>
<dbReference type="PRINTS" id="PR00344">
    <property type="entry name" value="BCTRLSENSOR"/>
</dbReference>
<evidence type="ECO:0000256" key="3">
    <source>
        <dbReference type="ARBA" id="ARBA00012438"/>
    </source>
</evidence>
<dbReference type="CDD" id="cd00075">
    <property type="entry name" value="HATPase"/>
    <property type="match status" value="1"/>
</dbReference>
<dbReference type="SMART" id="SM00387">
    <property type="entry name" value="HATPase_c"/>
    <property type="match status" value="1"/>
</dbReference>
<keyword evidence="14" id="KW-1185">Reference proteome</keyword>
<keyword evidence="5" id="KW-0808">Transferase</keyword>
<dbReference type="InterPro" id="IPR013767">
    <property type="entry name" value="PAS_fold"/>
</dbReference>
<feature type="domain" description="Histidine kinase" evidence="10">
    <location>
        <begin position="366"/>
        <end position="584"/>
    </location>
</feature>
<dbReference type="PANTHER" id="PTHR45453">
    <property type="entry name" value="PHOSPHATE REGULON SENSOR PROTEIN PHOR"/>
    <property type="match status" value="1"/>
</dbReference>
<keyword evidence="4" id="KW-0597">Phosphoprotein</keyword>
<proteinExistence type="predicted"/>
<reference evidence="13 14" key="1">
    <citation type="journal article" date="2021" name="Sci. Rep.">
        <title>The distribution of antibiotic resistance genes in chicken gut microbiota commensals.</title>
        <authorList>
            <person name="Juricova H."/>
            <person name="Matiasovicova J."/>
            <person name="Kubasova T."/>
            <person name="Cejkova D."/>
            <person name="Rychlik I."/>
        </authorList>
    </citation>
    <scope>NUCLEOTIDE SEQUENCE [LARGE SCALE GENOMIC DNA]</scope>
    <source>
        <strain evidence="13 14">An431b</strain>
    </source>
</reference>
<keyword evidence="6" id="KW-0418">Kinase</keyword>
<dbReference type="CDD" id="cd00082">
    <property type="entry name" value="HisKA"/>
    <property type="match status" value="1"/>
</dbReference>
<protein>
    <recommendedName>
        <fullName evidence="3">histidine kinase</fullName>
        <ecNumber evidence="3">2.7.13.3</ecNumber>
    </recommendedName>
</protein>
<dbReference type="PROSITE" id="PS50112">
    <property type="entry name" value="PAS"/>
    <property type="match status" value="1"/>
</dbReference>
<dbReference type="Pfam" id="PF00512">
    <property type="entry name" value="HisKA"/>
    <property type="match status" value="1"/>
</dbReference>
<dbReference type="InterPro" id="IPR050351">
    <property type="entry name" value="BphY/WalK/GraS-like"/>
</dbReference>
<dbReference type="Gene3D" id="1.10.287.130">
    <property type="match status" value="1"/>
</dbReference>